<evidence type="ECO:0000313" key="5">
    <source>
        <dbReference type="Proteomes" id="UP000073492"/>
    </source>
</evidence>
<dbReference type="Gene3D" id="3.30.560.10">
    <property type="entry name" value="Glucose Oxidase, domain 3"/>
    <property type="match status" value="1"/>
</dbReference>
<dbReference type="Proteomes" id="UP000073492">
    <property type="component" value="Unassembled WGS sequence"/>
</dbReference>
<keyword evidence="5" id="KW-1185">Reference proteome</keyword>
<dbReference type="EMBL" id="LFZO01000024">
    <property type="protein sequence ID" value="KXT17163.1"/>
    <property type="molecule type" value="Genomic_DNA"/>
</dbReference>
<dbReference type="PANTHER" id="PTHR11552">
    <property type="entry name" value="GLUCOSE-METHANOL-CHOLINE GMC OXIDOREDUCTASE"/>
    <property type="match status" value="1"/>
</dbReference>
<dbReference type="Gene3D" id="3.50.50.60">
    <property type="entry name" value="FAD/NAD(P)-binding domain"/>
    <property type="match status" value="1"/>
</dbReference>
<dbReference type="InterPro" id="IPR000172">
    <property type="entry name" value="GMC_OxRdtase_N"/>
</dbReference>
<organism evidence="4 5">
    <name type="scientific">Pseudocercospora musae</name>
    <dbReference type="NCBI Taxonomy" id="113226"/>
    <lineage>
        <taxon>Eukaryota</taxon>
        <taxon>Fungi</taxon>
        <taxon>Dikarya</taxon>
        <taxon>Ascomycota</taxon>
        <taxon>Pezizomycotina</taxon>
        <taxon>Dothideomycetes</taxon>
        <taxon>Dothideomycetidae</taxon>
        <taxon>Mycosphaerellales</taxon>
        <taxon>Mycosphaerellaceae</taxon>
        <taxon>Pseudocercospora</taxon>
    </lineage>
</organism>
<evidence type="ECO:0000256" key="1">
    <source>
        <dbReference type="ARBA" id="ARBA00010790"/>
    </source>
</evidence>
<feature type="domain" description="Glucose-methanol-choline oxidoreductase N-terminal" evidence="2">
    <location>
        <begin position="146"/>
        <end position="453"/>
    </location>
</feature>
<sequence length="752" mass="83147">MVYGRDIPSQNMSETKSLAKMMPQNRSMLSSPRVGVHHLALYVDSVDDRTLVFQWLRRTPKLCYPGHFSQRTFHSELVRAQMEKGVMDYTSKLRCQAERLTIMTTSLARAGLYLLCIAEIATTKPVILSRHIEEKSTGAREVNQTYDYIVVGGGTAGLTVANRLSENPDVSVLVVEYGYFDNNWTTLIPYFARFNQERDEINLASAPQQHVDGKSFNVRVASTVGGGSVTDVMAFDRGSQADYDAWESLGNAGWGWNGLLPYFLKSTNFTRPQPESAEKWHLTWDASAYGTSGPVRVNLPEYQWPQQPRMRAAFQELDGSGIGYPMEINDGSPVGVGWVPNSQDSTLQTRSDARTAYWDPARYRSNLRLVVGAKVNKVIFEKNTAAGIEMTSREDSFTARVRARKEVILAAGPVFSANILHRSGIGPKSMLEDAGIDVVHDLPGVGMNLQDHPILYLSYNLTNNTHPAAPDLLSNDTLMSLAREDYKMYQSGPWVLAHSSSSASLSLPQISSNQTFASILFHLESQESSTYLPSTYTDTPKAGYWAQLGILKRLLASRDSAIYQMPLNSDTTFVINTLLKPLSRGTISISPKNLEPLIDFNFLSNPLDSQLLLTMLNFTRTYFHTTPTMQSFAPIELLPGNAAPSSSNNYSSTSTMEILKRHNLITPTSSQLSGACSMMPLELGGVVDPDLLVYGVEKLSVVDSSIIPLIPSSHLCATVYAVAEKAADLIKIRHTEWKYEPPPSDDCTGDGE</sequence>
<dbReference type="SUPFAM" id="SSF54373">
    <property type="entry name" value="FAD-linked reductases, C-terminal domain"/>
    <property type="match status" value="1"/>
</dbReference>
<dbReference type="Pfam" id="PF00732">
    <property type="entry name" value="GMC_oxred_N"/>
    <property type="match status" value="1"/>
</dbReference>
<dbReference type="AlphaFoldDB" id="A0A139IQY8"/>
<evidence type="ECO:0000313" key="4">
    <source>
        <dbReference type="EMBL" id="KXT17163.1"/>
    </source>
</evidence>
<dbReference type="InterPro" id="IPR007867">
    <property type="entry name" value="GMC_OxRtase_C"/>
</dbReference>
<comment type="similarity">
    <text evidence="1">Belongs to the GMC oxidoreductase family.</text>
</comment>
<gene>
    <name evidence="4" type="ORF">AC579_357</name>
</gene>
<dbReference type="SUPFAM" id="SSF51905">
    <property type="entry name" value="FAD/NAD(P)-binding domain"/>
    <property type="match status" value="1"/>
</dbReference>
<name>A0A139IQY8_9PEZI</name>
<dbReference type="InterPro" id="IPR036188">
    <property type="entry name" value="FAD/NAD-bd_sf"/>
</dbReference>
<accession>A0A139IQY8</accession>
<proteinExistence type="inferred from homology"/>
<dbReference type="STRING" id="113226.A0A139IQY8"/>
<dbReference type="GO" id="GO:0044550">
    <property type="term" value="P:secondary metabolite biosynthetic process"/>
    <property type="evidence" value="ECO:0007669"/>
    <property type="project" value="TreeGrafter"/>
</dbReference>
<comment type="caution">
    <text evidence="4">The sequence shown here is derived from an EMBL/GenBank/DDBJ whole genome shotgun (WGS) entry which is preliminary data.</text>
</comment>
<evidence type="ECO:0000259" key="3">
    <source>
        <dbReference type="Pfam" id="PF05199"/>
    </source>
</evidence>
<evidence type="ECO:0000259" key="2">
    <source>
        <dbReference type="Pfam" id="PF00732"/>
    </source>
</evidence>
<reference evidence="4 5" key="1">
    <citation type="submission" date="2015-07" db="EMBL/GenBank/DDBJ databases">
        <title>Comparative genomics of the Sigatoka disease complex on banana suggests a link between parallel evolutionary changes in Pseudocercospora fijiensis and Pseudocercospora eumusae and increased virulence on the banana host.</title>
        <authorList>
            <person name="Chang T.-C."/>
            <person name="Salvucci A."/>
            <person name="Crous P.W."/>
            <person name="Stergiopoulos I."/>
        </authorList>
    </citation>
    <scope>NUCLEOTIDE SEQUENCE [LARGE SCALE GENOMIC DNA]</scope>
    <source>
        <strain evidence="4 5">CBS 116634</strain>
    </source>
</reference>
<feature type="domain" description="Glucose-methanol-choline oxidoreductase C-terminal" evidence="3">
    <location>
        <begin position="581"/>
        <end position="723"/>
    </location>
</feature>
<evidence type="ECO:0008006" key="6">
    <source>
        <dbReference type="Google" id="ProtNLM"/>
    </source>
</evidence>
<dbReference type="InterPro" id="IPR012132">
    <property type="entry name" value="GMC_OxRdtase"/>
</dbReference>
<dbReference type="GO" id="GO:0050660">
    <property type="term" value="F:flavin adenine dinucleotide binding"/>
    <property type="evidence" value="ECO:0007669"/>
    <property type="project" value="InterPro"/>
</dbReference>
<dbReference type="OrthoDB" id="269227at2759"/>
<dbReference type="Pfam" id="PF05199">
    <property type="entry name" value="GMC_oxred_C"/>
    <property type="match status" value="1"/>
</dbReference>
<dbReference type="GO" id="GO:0016614">
    <property type="term" value="F:oxidoreductase activity, acting on CH-OH group of donors"/>
    <property type="evidence" value="ECO:0007669"/>
    <property type="project" value="InterPro"/>
</dbReference>
<protein>
    <recommendedName>
        <fullName evidence="6">Glucose-methanol-choline oxidoreductase N-terminal domain-containing protein</fullName>
    </recommendedName>
</protein>
<dbReference type="PANTHER" id="PTHR11552:SF115">
    <property type="entry name" value="DEHYDROGENASE XPTC-RELATED"/>
    <property type="match status" value="1"/>
</dbReference>